<feature type="binding site" evidence="11">
    <location>
        <begin position="305"/>
        <end position="309"/>
    </location>
    <ligand>
        <name>FMN</name>
        <dbReference type="ChEBI" id="CHEBI:58210"/>
    </ligand>
</feature>
<comment type="function">
    <text evidence="11">Catalyzes the anti-1,4-elimination of the C-3 phosphate and the C-6 proR hydrogen from 5-enolpyruvylshikimate-3-phosphate (EPSP) to yield chorismate, which is the branch point compound that serves as the starting substrate for the three terminal pathways of aromatic amino acid biosynthesis. This reaction introduces a second double bond into the aromatic ring system.</text>
</comment>
<dbReference type="InterPro" id="IPR020541">
    <property type="entry name" value="Chorismate_synthase_CS"/>
</dbReference>
<dbReference type="GO" id="GO:0005829">
    <property type="term" value="C:cytosol"/>
    <property type="evidence" value="ECO:0007669"/>
    <property type="project" value="TreeGrafter"/>
</dbReference>
<dbReference type="GO" id="GO:0009423">
    <property type="term" value="P:chorismate biosynthetic process"/>
    <property type="evidence" value="ECO:0007669"/>
    <property type="project" value="UniProtKB-UniRule"/>
</dbReference>
<dbReference type="PANTHER" id="PTHR21085">
    <property type="entry name" value="CHORISMATE SYNTHASE"/>
    <property type="match status" value="1"/>
</dbReference>
<dbReference type="Gene3D" id="3.60.150.10">
    <property type="entry name" value="Chorismate synthase AroC"/>
    <property type="match status" value="1"/>
</dbReference>
<dbReference type="GO" id="GO:0009073">
    <property type="term" value="P:aromatic amino acid family biosynthetic process"/>
    <property type="evidence" value="ECO:0007669"/>
    <property type="project" value="UniProtKB-KW"/>
</dbReference>
<dbReference type="NCBIfam" id="TIGR00033">
    <property type="entry name" value="aroC"/>
    <property type="match status" value="1"/>
</dbReference>
<dbReference type="PROSITE" id="PS00787">
    <property type="entry name" value="CHORISMATE_SYNTHASE_1"/>
    <property type="match status" value="1"/>
</dbReference>
<evidence type="ECO:0000313" key="13">
    <source>
        <dbReference type="EMBL" id="HHY27460.1"/>
    </source>
</evidence>
<keyword evidence="7 11" id="KW-0274">FAD</keyword>
<feature type="binding site" evidence="11">
    <location>
        <position position="39"/>
    </location>
    <ligand>
        <name>NADP(+)</name>
        <dbReference type="ChEBI" id="CHEBI:58349"/>
    </ligand>
</feature>
<comment type="similarity">
    <text evidence="2 11 12">Belongs to the chorismate synthase family.</text>
</comment>
<evidence type="ECO:0000256" key="4">
    <source>
        <dbReference type="ARBA" id="ARBA00022605"/>
    </source>
</evidence>
<sequence length="382" mass="42090">MRYLTAGESHGPKLVGILEGVPSGAKIDKEKIDQALQERQKGPGRGGRMKIEKDQVNILSGVRGGLTTGAPIALEIINRDWANWEKIMAWDNEADLESRKVITPRPGHADLTGHLKYRTEVRNVLERASARETAMRVAIGNIALQILEALGVEMGGQVLSVGKIHMNSEDTPEYWERVQASEWKVGDPKGEEALYAQLQEARSKGESLGGILRIQVKNLVPGLGSYVQWDRKLDGRLAQAVLSVQAMKGVSFGMGFTAGQRFGSEVHDPIGYDSGRGYYRYSNNAGGIEGGMTNGEPVMIEAVMKPIPTLYSPLSTVNLETKEVMEASVERSDVCAVPAALVVLKHVVAWEILQAVLEKFPSDTWDELYKAWQDYKRFVSEQ</sequence>
<proteinExistence type="inferred from homology"/>
<dbReference type="SUPFAM" id="SSF103263">
    <property type="entry name" value="Chorismate synthase, AroC"/>
    <property type="match status" value="1"/>
</dbReference>
<evidence type="ECO:0000256" key="1">
    <source>
        <dbReference type="ARBA" id="ARBA00005044"/>
    </source>
</evidence>
<evidence type="ECO:0000256" key="3">
    <source>
        <dbReference type="ARBA" id="ARBA00013036"/>
    </source>
</evidence>
<keyword evidence="9 11" id="KW-0057">Aromatic amino acid biosynthesis</keyword>
<feature type="binding site" evidence="11">
    <location>
        <begin position="245"/>
        <end position="246"/>
    </location>
    <ligand>
        <name>FMN</name>
        <dbReference type="ChEBI" id="CHEBI:58210"/>
    </ligand>
</feature>
<dbReference type="HAMAP" id="MF_00300">
    <property type="entry name" value="Chorismate_synth"/>
    <property type="match status" value="1"/>
</dbReference>
<dbReference type="EC" id="4.2.3.5" evidence="3 11"/>
<dbReference type="InterPro" id="IPR035904">
    <property type="entry name" value="Chorismate_synth_AroC_sf"/>
</dbReference>
<organism evidence="13 14">
    <name type="scientific">Desulfitobacterium dehalogenans</name>
    <dbReference type="NCBI Taxonomy" id="36854"/>
    <lineage>
        <taxon>Bacteria</taxon>
        <taxon>Bacillati</taxon>
        <taxon>Bacillota</taxon>
        <taxon>Clostridia</taxon>
        <taxon>Eubacteriales</taxon>
        <taxon>Desulfitobacteriaceae</taxon>
        <taxon>Desulfitobacterium</taxon>
    </lineage>
</organism>
<keyword evidence="4 11" id="KW-0028">Amino-acid biosynthesis</keyword>
<dbReference type="PIRSF" id="PIRSF001456">
    <property type="entry name" value="Chorismate_synth"/>
    <property type="match status" value="1"/>
</dbReference>
<gene>
    <name evidence="11 13" type="primary">aroC</name>
    <name evidence="13" type="ORF">GX523_12110</name>
</gene>
<dbReference type="Proteomes" id="UP000553059">
    <property type="component" value="Unassembled WGS sequence"/>
</dbReference>
<dbReference type="Pfam" id="PF01264">
    <property type="entry name" value="Chorismate_synt"/>
    <property type="match status" value="1"/>
</dbReference>
<keyword evidence="5 11" id="KW-0285">Flavoprotein</keyword>
<evidence type="ECO:0000256" key="10">
    <source>
        <dbReference type="ARBA" id="ARBA00023239"/>
    </source>
</evidence>
<comment type="catalytic activity">
    <reaction evidence="11 12">
        <text>5-O-(1-carboxyvinyl)-3-phosphoshikimate = chorismate + phosphate</text>
        <dbReference type="Rhea" id="RHEA:21020"/>
        <dbReference type="ChEBI" id="CHEBI:29748"/>
        <dbReference type="ChEBI" id="CHEBI:43474"/>
        <dbReference type="ChEBI" id="CHEBI:57701"/>
        <dbReference type="EC" id="4.2.3.5"/>
    </reaction>
</comment>
<dbReference type="EMBL" id="DUTF01000260">
    <property type="protein sequence ID" value="HHY27460.1"/>
    <property type="molecule type" value="Genomic_DNA"/>
</dbReference>
<accession>A0A7C7DAY6</accession>
<evidence type="ECO:0000256" key="9">
    <source>
        <dbReference type="ARBA" id="ARBA00023141"/>
    </source>
</evidence>
<keyword evidence="10 11" id="KW-0456">Lyase</keyword>
<keyword evidence="6 11" id="KW-0288">FMN</keyword>
<dbReference type="InterPro" id="IPR000453">
    <property type="entry name" value="Chorismate_synth"/>
</dbReference>
<reference evidence="13 14" key="1">
    <citation type="journal article" date="2020" name="Biotechnol. Biofuels">
        <title>New insights from the biogas microbiome by comprehensive genome-resolved metagenomics of nearly 1600 species originating from multiple anaerobic digesters.</title>
        <authorList>
            <person name="Campanaro S."/>
            <person name="Treu L."/>
            <person name="Rodriguez-R L.M."/>
            <person name="Kovalovszki A."/>
            <person name="Ziels R.M."/>
            <person name="Maus I."/>
            <person name="Zhu X."/>
            <person name="Kougias P.G."/>
            <person name="Basile A."/>
            <person name="Luo G."/>
            <person name="Schluter A."/>
            <person name="Konstantinidis K.T."/>
            <person name="Angelidaki I."/>
        </authorList>
    </citation>
    <scope>NUCLEOTIDE SEQUENCE [LARGE SCALE GENOMIC DNA]</scope>
    <source>
        <strain evidence="13">AS05jafATM_4</strain>
    </source>
</reference>
<name>A0A7C7DAY6_9FIRM</name>
<dbReference type="UniPathway" id="UPA00053">
    <property type="reaction ID" value="UER00090"/>
</dbReference>
<evidence type="ECO:0000256" key="5">
    <source>
        <dbReference type="ARBA" id="ARBA00022630"/>
    </source>
</evidence>
<dbReference type="FunFam" id="3.60.150.10:FF:000002">
    <property type="entry name" value="Chorismate synthase"/>
    <property type="match status" value="1"/>
</dbReference>
<dbReference type="GO" id="GO:0004107">
    <property type="term" value="F:chorismate synthase activity"/>
    <property type="evidence" value="ECO:0007669"/>
    <property type="project" value="UniProtKB-UniRule"/>
</dbReference>
<feature type="binding site" evidence="11">
    <location>
        <begin position="127"/>
        <end position="129"/>
    </location>
    <ligand>
        <name>FMN</name>
        <dbReference type="ChEBI" id="CHEBI:58210"/>
    </ligand>
</feature>
<evidence type="ECO:0000256" key="6">
    <source>
        <dbReference type="ARBA" id="ARBA00022643"/>
    </source>
</evidence>
<comment type="subunit">
    <text evidence="11">Homotetramer.</text>
</comment>
<feature type="binding site" evidence="11">
    <location>
        <position position="45"/>
    </location>
    <ligand>
        <name>NADP(+)</name>
        <dbReference type="ChEBI" id="CHEBI:58349"/>
    </ligand>
</feature>
<evidence type="ECO:0000313" key="14">
    <source>
        <dbReference type="Proteomes" id="UP000553059"/>
    </source>
</evidence>
<dbReference type="CDD" id="cd07304">
    <property type="entry name" value="Chorismate_synthase"/>
    <property type="match status" value="1"/>
</dbReference>
<comment type="cofactor">
    <cofactor evidence="11 12">
        <name>FMNH2</name>
        <dbReference type="ChEBI" id="CHEBI:57618"/>
    </cofactor>
    <text evidence="11 12">Reduced FMN (FMNH(2)).</text>
</comment>
<evidence type="ECO:0000256" key="8">
    <source>
        <dbReference type="ARBA" id="ARBA00022857"/>
    </source>
</evidence>
<dbReference type="GO" id="GO:0008652">
    <property type="term" value="P:amino acid biosynthetic process"/>
    <property type="evidence" value="ECO:0007669"/>
    <property type="project" value="UniProtKB-KW"/>
</dbReference>
<evidence type="ECO:0000256" key="12">
    <source>
        <dbReference type="RuleBase" id="RU000605"/>
    </source>
</evidence>
<feature type="binding site" evidence="11">
    <location>
        <position position="290"/>
    </location>
    <ligand>
        <name>FMN</name>
        <dbReference type="ChEBI" id="CHEBI:58210"/>
    </ligand>
</feature>
<evidence type="ECO:0000256" key="2">
    <source>
        <dbReference type="ARBA" id="ARBA00008014"/>
    </source>
</evidence>
<dbReference type="NCBIfam" id="NF003793">
    <property type="entry name" value="PRK05382.1"/>
    <property type="match status" value="1"/>
</dbReference>
<protein>
    <recommendedName>
        <fullName evidence="3 11">Chorismate synthase</fullName>
        <shortName evidence="11">CS</shortName>
        <ecNumber evidence="3 11">4.2.3.5</ecNumber>
    </recommendedName>
    <alternativeName>
        <fullName evidence="11">5-enolpyruvylshikimate-3-phosphate phospholyase</fullName>
    </alternativeName>
</protein>
<keyword evidence="8 11" id="KW-0521">NADP</keyword>
<dbReference type="AlphaFoldDB" id="A0A7C7DAY6"/>
<comment type="caution">
    <text evidence="13">The sequence shown here is derived from an EMBL/GenBank/DDBJ whole genome shotgun (WGS) entry which is preliminary data.</text>
</comment>
<evidence type="ECO:0000256" key="11">
    <source>
        <dbReference type="HAMAP-Rule" id="MF_00300"/>
    </source>
</evidence>
<comment type="pathway">
    <text evidence="1 11 12">Metabolic intermediate biosynthesis; chorismate biosynthesis; chorismate from D-erythrose 4-phosphate and phosphoenolpyruvate: step 7/7.</text>
</comment>
<evidence type="ECO:0000256" key="7">
    <source>
        <dbReference type="ARBA" id="ARBA00022827"/>
    </source>
</evidence>
<dbReference type="PANTHER" id="PTHR21085:SF0">
    <property type="entry name" value="CHORISMATE SYNTHASE"/>
    <property type="match status" value="1"/>
</dbReference>
<feature type="binding site" evidence="11">
    <location>
        <position position="331"/>
    </location>
    <ligand>
        <name>FMN</name>
        <dbReference type="ChEBI" id="CHEBI:58210"/>
    </ligand>
</feature>
<dbReference type="GO" id="GO:0010181">
    <property type="term" value="F:FMN binding"/>
    <property type="evidence" value="ECO:0007669"/>
    <property type="project" value="TreeGrafter"/>
</dbReference>